<sequence>MWDMLFTSGHMFICGLIFMMVFFIISAGVLFKLMMLLIFTISIVFLMAMNFSSWWSLMLFLIYISGMLILFSYFTAFSSKESMNFNFKLTLLMTILLSFNIDMMSEQKYLFMEWILTNIYIYIMLGLILFFILFMSCMMCFSLNNPLRSFLI</sequence>
<evidence type="ECO:0000256" key="1">
    <source>
        <dbReference type="SAM" id="Phobius"/>
    </source>
</evidence>
<keyword evidence="1" id="KW-1133">Transmembrane helix</keyword>
<feature type="transmembrane region" description="Helical" evidence="1">
    <location>
        <begin position="6"/>
        <end position="25"/>
    </location>
</feature>
<gene>
    <name evidence="2" type="primary">ND6</name>
</gene>
<proteinExistence type="predicted"/>
<feature type="transmembrane region" description="Helical" evidence="1">
    <location>
        <begin position="85"/>
        <end position="101"/>
    </location>
</feature>
<feature type="transmembrane region" description="Helical" evidence="1">
    <location>
        <begin position="30"/>
        <end position="48"/>
    </location>
</feature>
<keyword evidence="2" id="KW-0496">Mitochondrion</keyword>
<protein>
    <submittedName>
        <fullName evidence="2">NADH dehydrogenase subunit 6</fullName>
    </submittedName>
</protein>
<dbReference type="EMBL" id="PP990757">
    <property type="protein sequence ID" value="XCN35346.1"/>
    <property type="molecule type" value="Genomic_DNA"/>
</dbReference>
<feature type="transmembrane region" description="Helical" evidence="1">
    <location>
        <begin position="54"/>
        <end position="73"/>
    </location>
</feature>
<accession>A0AAU8L450</accession>
<organism evidence="2">
    <name type="scientific">Bryozoa sp</name>
    <dbReference type="NCBI Taxonomy" id="2813608"/>
    <lineage>
        <taxon>Eukaryota</taxon>
        <taxon>Metazoa</taxon>
        <taxon>Spiralia</taxon>
        <taxon>Lophotrochozoa</taxon>
        <taxon>Bryozoa</taxon>
    </lineage>
</organism>
<reference evidence="2" key="1">
    <citation type="submission" date="2024-06" db="EMBL/GenBank/DDBJ databases">
        <title>Genomic investigations of benthic invertebrates from the Clarion-Clipperton fields of polymetallic nodules.</title>
        <authorList>
            <person name="Gastineau R."/>
            <person name="Dabek P."/>
            <person name="Mianowicz K."/>
            <person name="Otis C."/>
            <person name="Stoyanova V."/>
            <person name="Krawcewicz A."/>
            <person name="Abramowski T."/>
        </authorList>
    </citation>
    <scope>NUCLEOTIDE SEQUENCE</scope>
</reference>
<evidence type="ECO:0000313" key="2">
    <source>
        <dbReference type="EMBL" id="XCN35346.1"/>
    </source>
</evidence>
<keyword evidence="1" id="KW-0472">Membrane</keyword>
<feature type="transmembrane region" description="Helical" evidence="1">
    <location>
        <begin position="121"/>
        <end position="143"/>
    </location>
</feature>
<name>A0AAU8L450_9BILA</name>
<keyword evidence="1" id="KW-0812">Transmembrane</keyword>
<geneLocation type="mitochondrion" evidence="2"/>
<dbReference type="AlphaFoldDB" id="A0AAU8L450"/>